<proteinExistence type="predicted"/>
<gene>
    <name evidence="3" type="ORF">JRQ81_016813</name>
</gene>
<evidence type="ECO:0000313" key="3">
    <source>
        <dbReference type="EMBL" id="KAJ7327054.1"/>
    </source>
</evidence>
<sequence>MLQGPPGQKGDQGATEIIDYNGNIHEALQRITTLTVTGPPGPPGPQGLQGIKGDPGSPGLPGADGEQGPKGSKGDTGDPGIPGEKGGIGLPGLPGSSGTKGEKGDVGLPGPQGPSIIGPPGPPGPHGPPGPMGPHGLPGPKGASGLDGKPGPRGMDGPVGPHGPAGPKGDRGERGLTGDPGPRGPYGLPGKDGEPGLDGEKGKKGKKGPKGEKGEQGAPGLDAPCPLSHKHHSGWISVPDLVDCATVKERSMKIWLSTVQTVIILPDCLKLTTIPLVENMLKGYIFANRCYTMESSSAGERMGNITPGILHILGWSNRSLKGAVPTSLKEMALCLKSAKLLRSCFKRKINTDKDVLPIRTQKNSCCCQLPNPVEEAKLKRLPSASYDVDRPWQTGRAILSGSNDPE</sequence>
<evidence type="ECO:0000256" key="1">
    <source>
        <dbReference type="ARBA" id="ARBA00022737"/>
    </source>
</evidence>
<organism evidence="3 4">
    <name type="scientific">Phrynocephalus forsythii</name>
    <dbReference type="NCBI Taxonomy" id="171643"/>
    <lineage>
        <taxon>Eukaryota</taxon>
        <taxon>Metazoa</taxon>
        <taxon>Chordata</taxon>
        <taxon>Craniata</taxon>
        <taxon>Vertebrata</taxon>
        <taxon>Euteleostomi</taxon>
        <taxon>Lepidosauria</taxon>
        <taxon>Squamata</taxon>
        <taxon>Bifurcata</taxon>
        <taxon>Unidentata</taxon>
        <taxon>Episquamata</taxon>
        <taxon>Toxicofera</taxon>
        <taxon>Iguania</taxon>
        <taxon>Acrodonta</taxon>
        <taxon>Agamidae</taxon>
        <taxon>Agaminae</taxon>
        <taxon>Phrynocephalus</taxon>
    </lineage>
</organism>
<comment type="caution">
    <text evidence="3">The sequence shown here is derived from an EMBL/GenBank/DDBJ whole genome shotgun (WGS) entry which is preliminary data.</text>
</comment>
<accession>A0A9Q1B0Y0</accession>
<dbReference type="Pfam" id="PF01391">
    <property type="entry name" value="Collagen"/>
    <property type="match status" value="2"/>
</dbReference>
<evidence type="ECO:0000313" key="4">
    <source>
        <dbReference type="Proteomes" id="UP001142489"/>
    </source>
</evidence>
<dbReference type="InterPro" id="IPR050938">
    <property type="entry name" value="Collagen_Structural_Proteins"/>
</dbReference>
<protein>
    <submittedName>
        <fullName evidence="3">Uncharacterized protein</fullName>
    </submittedName>
</protein>
<feature type="compositionally biased region" description="Gly residues" evidence="2">
    <location>
        <begin position="83"/>
        <end position="92"/>
    </location>
</feature>
<feature type="region of interest" description="Disordered" evidence="2">
    <location>
        <begin position="31"/>
        <end position="223"/>
    </location>
</feature>
<name>A0A9Q1B0Y0_9SAUR</name>
<keyword evidence="1" id="KW-0677">Repeat</keyword>
<dbReference type="PANTHER" id="PTHR37456:SF3">
    <property type="entry name" value="COLLAGEN ALPHA-1(XXV) CHAIN"/>
    <property type="match status" value="1"/>
</dbReference>
<dbReference type="OrthoDB" id="6380629at2759"/>
<dbReference type="EMBL" id="JAPFRF010000007">
    <property type="protein sequence ID" value="KAJ7327054.1"/>
    <property type="molecule type" value="Genomic_DNA"/>
</dbReference>
<evidence type="ECO:0000256" key="2">
    <source>
        <dbReference type="SAM" id="MobiDB-lite"/>
    </source>
</evidence>
<dbReference type="AlphaFoldDB" id="A0A9Q1B0Y0"/>
<dbReference type="Proteomes" id="UP001142489">
    <property type="component" value="Unassembled WGS sequence"/>
</dbReference>
<reference evidence="3" key="1">
    <citation type="journal article" date="2023" name="DNA Res.">
        <title>Chromosome-level genome assembly of Phrynocephalus forsythii using third-generation DNA sequencing and Hi-C analysis.</title>
        <authorList>
            <person name="Qi Y."/>
            <person name="Zhao W."/>
            <person name="Zhao Y."/>
            <person name="Niu C."/>
            <person name="Cao S."/>
            <person name="Zhang Y."/>
        </authorList>
    </citation>
    <scope>NUCLEOTIDE SEQUENCE</scope>
    <source>
        <tissue evidence="3">Muscle</tissue>
    </source>
</reference>
<feature type="compositionally biased region" description="Pro residues" evidence="2">
    <location>
        <begin position="117"/>
        <end position="132"/>
    </location>
</feature>
<dbReference type="InterPro" id="IPR008160">
    <property type="entry name" value="Collagen"/>
</dbReference>
<dbReference type="PANTHER" id="PTHR37456">
    <property type="entry name" value="SI:CH211-266K2.1"/>
    <property type="match status" value="1"/>
</dbReference>
<feature type="compositionally biased region" description="Basic and acidic residues" evidence="2">
    <location>
        <begin position="191"/>
        <end position="202"/>
    </location>
</feature>
<keyword evidence="4" id="KW-1185">Reference proteome</keyword>